<feature type="domain" description="Hydroxymethylglutaryl-coenzyme A synthase N-terminal" evidence="3">
    <location>
        <begin position="3"/>
        <end position="163"/>
    </location>
</feature>
<dbReference type="EMBL" id="JBHTOP010000028">
    <property type="protein sequence ID" value="MFD1672995.1"/>
    <property type="molecule type" value="Genomic_DNA"/>
</dbReference>
<dbReference type="InterPro" id="IPR016039">
    <property type="entry name" value="Thiolase-like"/>
</dbReference>
<dbReference type="Pfam" id="PF01154">
    <property type="entry name" value="HMG_CoA_synt_N"/>
    <property type="match status" value="1"/>
</dbReference>
<dbReference type="EC" id="2.3.3.10" evidence="5"/>
<evidence type="ECO:0000259" key="4">
    <source>
        <dbReference type="Pfam" id="PF08540"/>
    </source>
</evidence>
<dbReference type="PANTHER" id="PTHR43323:SF2">
    <property type="entry name" value="HYDROXYMETHYLGLUTARYL-COA SYNTHASE"/>
    <property type="match status" value="1"/>
</dbReference>
<evidence type="ECO:0000313" key="5">
    <source>
        <dbReference type="EMBL" id="MFD1672995.1"/>
    </source>
</evidence>
<dbReference type="InterPro" id="IPR011554">
    <property type="entry name" value="HMG_CoA_synthase_prok"/>
</dbReference>
<evidence type="ECO:0000256" key="1">
    <source>
        <dbReference type="ARBA" id="ARBA00007061"/>
    </source>
</evidence>
<sequence length="389" mass="43184">MTIGIDKIGFYTPNQYVDLVELALKRRIDPAKFTIGIGQDKMAVAPLSQDVVSMGANAAAKILTPEDKAAIDLVILGTESGVDNSKAGALIIHRLLKLPNTARVLEIKEACYGATAGLQYAKLHLLQNPKAKALVIGSDIARYGLETSGEVTQGAGAVALLLSAEPHILALDLPSSYYSEDIDDFWRPLDQLTAEVDGKYSTTAYIEFFEKVFKDYQAKTGLTLEDYAAITYHLPYTKMGLKALKQVLPMASDEKQTELQQHYQQETLYSRQVGNIYTGSLYLALLSLLNNDRVLKPGMRIGLYSYGSGAVAEFFSGKLQPNYTKYLDPIYYLELFEKRQKLTIADYEAQFKAQLEPIAPGQVLENQDPSAQFYFAGVVDKKRQYKEIK</sequence>
<keyword evidence="6" id="KW-1185">Reference proteome</keyword>
<gene>
    <name evidence="5" type="ORF">ACFQ5M_12915</name>
</gene>
<evidence type="ECO:0000313" key="6">
    <source>
        <dbReference type="Proteomes" id="UP001597267"/>
    </source>
</evidence>
<dbReference type="Proteomes" id="UP001597267">
    <property type="component" value="Unassembled WGS sequence"/>
</dbReference>
<accession>A0ABW4JC16</accession>
<evidence type="ECO:0000259" key="3">
    <source>
        <dbReference type="Pfam" id="PF01154"/>
    </source>
</evidence>
<keyword evidence="5" id="KW-0012">Acyltransferase</keyword>
<comment type="caution">
    <text evidence="5">The sequence shown here is derived from an EMBL/GenBank/DDBJ whole genome shotgun (WGS) entry which is preliminary data.</text>
</comment>
<keyword evidence="2 5" id="KW-0808">Transferase</keyword>
<name>A0ABW4JC16_9LACO</name>
<dbReference type="InterPro" id="IPR013746">
    <property type="entry name" value="HMG_CoA_synt_C_dom"/>
</dbReference>
<organism evidence="5 6">
    <name type="scientific">Agrilactobacillus yilanensis</name>
    <dbReference type="NCBI Taxonomy" id="2485997"/>
    <lineage>
        <taxon>Bacteria</taxon>
        <taxon>Bacillati</taxon>
        <taxon>Bacillota</taxon>
        <taxon>Bacilli</taxon>
        <taxon>Lactobacillales</taxon>
        <taxon>Lactobacillaceae</taxon>
        <taxon>Agrilactobacillus</taxon>
    </lineage>
</organism>
<feature type="domain" description="Hydroxymethylglutaryl-coenzyme A synthase C-terminal" evidence="4">
    <location>
        <begin position="178"/>
        <end position="252"/>
    </location>
</feature>
<comment type="similarity">
    <text evidence="1">Belongs to the thiolase-like superfamily. HMG-CoA synthase family.</text>
</comment>
<dbReference type="PANTHER" id="PTHR43323">
    <property type="entry name" value="3-HYDROXY-3-METHYLGLUTARYL COENZYME A SYNTHASE"/>
    <property type="match status" value="1"/>
</dbReference>
<proteinExistence type="inferred from homology"/>
<evidence type="ECO:0000256" key="2">
    <source>
        <dbReference type="ARBA" id="ARBA00022679"/>
    </source>
</evidence>
<reference evidence="6" key="1">
    <citation type="journal article" date="2019" name="Int. J. Syst. Evol. Microbiol.">
        <title>The Global Catalogue of Microorganisms (GCM) 10K type strain sequencing project: providing services to taxonomists for standard genome sequencing and annotation.</title>
        <authorList>
            <consortium name="The Broad Institute Genomics Platform"/>
            <consortium name="The Broad Institute Genome Sequencing Center for Infectious Disease"/>
            <person name="Wu L."/>
            <person name="Ma J."/>
        </authorList>
    </citation>
    <scope>NUCLEOTIDE SEQUENCE [LARGE SCALE GENOMIC DNA]</scope>
    <source>
        <strain evidence="6">CCM 8896</strain>
    </source>
</reference>
<protein>
    <submittedName>
        <fullName evidence="5">Hydroxymethylglutaryl-CoA synthase</fullName>
        <ecNumber evidence="5">2.3.3.10</ecNumber>
    </submittedName>
</protein>
<dbReference type="Gene3D" id="3.40.47.10">
    <property type="match status" value="2"/>
</dbReference>
<dbReference type="InterPro" id="IPR013528">
    <property type="entry name" value="HMG_CoA_synth_N"/>
</dbReference>
<dbReference type="CDD" id="cd00827">
    <property type="entry name" value="init_cond_enzymes"/>
    <property type="match status" value="1"/>
</dbReference>
<dbReference type="RefSeq" id="WP_125715300.1">
    <property type="nucleotide sequence ID" value="NZ_JBHTOP010000028.1"/>
</dbReference>
<dbReference type="NCBIfam" id="TIGR01835">
    <property type="entry name" value="HMG-CoA-S_prok"/>
    <property type="match status" value="1"/>
</dbReference>
<dbReference type="Pfam" id="PF08540">
    <property type="entry name" value="HMG_CoA_synt_C"/>
    <property type="match status" value="2"/>
</dbReference>
<feature type="domain" description="Hydroxymethylglutaryl-coenzyme A synthase C-terminal" evidence="4">
    <location>
        <begin position="259"/>
        <end position="349"/>
    </location>
</feature>
<dbReference type="GO" id="GO:0004421">
    <property type="term" value="F:hydroxymethylglutaryl-CoA synthase activity"/>
    <property type="evidence" value="ECO:0007669"/>
    <property type="project" value="UniProtKB-EC"/>
</dbReference>
<dbReference type="SUPFAM" id="SSF53901">
    <property type="entry name" value="Thiolase-like"/>
    <property type="match status" value="2"/>
</dbReference>